<sequence length="835" mass="96449">MDTERNGPLEEANRAIVELLDLVGGDASTNNPLDGVRMIIGNFRKVTLTEVNWTLKRDKINDARRRLEIQKSIVQTALSTTVGIKDMERKRIIDHCLPLIPAMPEIHRDRKDQLEPETCNWVFREQKFQNWLAPHDISETHCRFICIHGIPGAGKTVLASSIIETVAKRYASRGVAYYYCLYSRGQDETIPFLKWILRLLCKQGPFIVPKLLEDAYETEEPLSVDELLQCLEAVSQHYRNGVYIIVDAVDESKPRENLVNILSRIGTEERFRKVSLLMTSREENEVMEPIRQLDKACTCISMSNKNVCIDLKRYVHERLIKIPVFNRLDDEDFLEEVENSLTLKANGMFRWAVCQLDVLRSKRDQESIRNALQTLPRDIFETYERILVEIKDEEKEFARTALALICSHTMESAEDLVNACLFCIPYRLIHTYDLGALKDILGSLISTSKMSRMPPTVFNRREEDQFHRCNLAHYTVKEYLFSPEIAKGKAKFFALSDRVVGNIDLTVIFTGLGHFGNQPQIAQSHRGRLLLMTRYQEYCLKMTQEALVSRRADIMHNDDLIKTRGTLRVVQNEFPTWLSLWTWETRPAETHTGILLNLATLRWRDLAKKYLDIHDFKKKVNNKQRQRTWTEKFKLRAKPIGTLLGHCLRQRQFDFLRIFVEHGRASFQHEPEALYTAMHVLRHEGKALENLEFLLRNGADPNPTPSDQAEEFAFTPLQLAVYMLEYDWIELLLDEGADVNWTRTGGVLPSCASEPGFEPESLGEISRRTCLEICSYAQPSWLSEAGVDEVNIRNSIRELLQRHGAEEPCQDIEMQDDSDLYEVHYIPTVDLTGAL</sequence>
<feature type="domain" description="NACHT" evidence="3">
    <location>
        <begin position="143"/>
        <end position="281"/>
    </location>
</feature>
<name>A0AAN7Z7Z7_9PEZI</name>
<dbReference type="Pfam" id="PF24883">
    <property type="entry name" value="NPHP3_N"/>
    <property type="match status" value="1"/>
</dbReference>
<dbReference type="Proteomes" id="UP001305414">
    <property type="component" value="Unassembled WGS sequence"/>
</dbReference>
<dbReference type="InterPro" id="IPR027417">
    <property type="entry name" value="P-loop_NTPase"/>
</dbReference>
<dbReference type="PANTHER" id="PTHR10039">
    <property type="entry name" value="AMELOGENIN"/>
    <property type="match status" value="1"/>
</dbReference>
<dbReference type="SUPFAM" id="SSF48403">
    <property type="entry name" value="Ankyrin repeat"/>
    <property type="match status" value="1"/>
</dbReference>
<dbReference type="InterPro" id="IPR036770">
    <property type="entry name" value="Ankyrin_rpt-contain_sf"/>
</dbReference>
<dbReference type="InterPro" id="IPR056884">
    <property type="entry name" value="NPHP3-like_N"/>
</dbReference>
<dbReference type="PANTHER" id="PTHR10039:SF16">
    <property type="entry name" value="GPI INOSITOL-DEACYLASE"/>
    <property type="match status" value="1"/>
</dbReference>
<evidence type="ECO:0000313" key="4">
    <source>
        <dbReference type="EMBL" id="KAK5629633.1"/>
    </source>
</evidence>
<dbReference type="Gene3D" id="1.25.40.20">
    <property type="entry name" value="Ankyrin repeat-containing domain"/>
    <property type="match status" value="1"/>
</dbReference>
<gene>
    <name evidence="4" type="ORF">RRF57_005348</name>
</gene>
<evidence type="ECO:0000256" key="1">
    <source>
        <dbReference type="ARBA" id="ARBA00022737"/>
    </source>
</evidence>
<dbReference type="SUPFAM" id="SSF52540">
    <property type="entry name" value="P-loop containing nucleoside triphosphate hydrolases"/>
    <property type="match status" value="1"/>
</dbReference>
<evidence type="ECO:0000259" key="3">
    <source>
        <dbReference type="PROSITE" id="PS50837"/>
    </source>
</evidence>
<dbReference type="PROSITE" id="PS50088">
    <property type="entry name" value="ANK_REPEAT"/>
    <property type="match status" value="1"/>
</dbReference>
<reference evidence="4 5" key="1">
    <citation type="submission" date="2023-10" db="EMBL/GenBank/DDBJ databases">
        <title>Draft genome sequence of Xylaria bambusicola isolate GMP-LS, the root and basal stem rot pathogen of sugarcane in Indonesia.</title>
        <authorList>
            <person name="Selvaraj P."/>
            <person name="Muralishankar V."/>
            <person name="Muruganantham S."/>
            <person name="Sp S."/>
            <person name="Haryani S."/>
            <person name="Lau K.J.X."/>
            <person name="Naqvi N.I."/>
        </authorList>
    </citation>
    <scope>NUCLEOTIDE SEQUENCE [LARGE SCALE GENOMIC DNA]</scope>
    <source>
        <strain evidence="4">GMP-LS</strain>
    </source>
</reference>
<feature type="repeat" description="ANK" evidence="2">
    <location>
        <begin position="712"/>
        <end position="744"/>
    </location>
</feature>
<comment type="caution">
    <text evidence="4">The sequence shown here is derived from an EMBL/GenBank/DDBJ whole genome shotgun (WGS) entry which is preliminary data.</text>
</comment>
<keyword evidence="5" id="KW-1185">Reference proteome</keyword>
<organism evidence="4 5">
    <name type="scientific">Xylaria bambusicola</name>
    <dbReference type="NCBI Taxonomy" id="326684"/>
    <lineage>
        <taxon>Eukaryota</taxon>
        <taxon>Fungi</taxon>
        <taxon>Dikarya</taxon>
        <taxon>Ascomycota</taxon>
        <taxon>Pezizomycotina</taxon>
        <taxon>Sordariomycetes</taxon>
        <taxon>Xylariomycetidae</taxon>
        <taxon>Xylariales</taxon>
        <taxon>Xylariaceae</taxon>
        <taxon>Xylaria</taxon>
    </lineage>
</organism>
<keyword evidence="1" id="KW-0677">Repeat</keyword>
<dbReference type="EMBL" id="JAWHQM010000012">
    <property type="protein sequence ID" value="KAK5629633.1"/>
    <property type="molecule type" value="Genomic_DNA"/>
</dbReference>
<protein>
    <recommendedName>
        <fullName evidence="3">NACHT domain-containing protein</fullName>
    </recommendedName>
</protein>
<dbReference type="AlphaFoldDB" id="A0AAN7Z7Z7"/>
<dbReference type="PROSITE" id="PS50837">
    <property type="entry name" value="NACHT"/>
    <property type="match status" value="1"/>
</dbReference>
<evidence type="ECO:0000313" key="5">
    <source>
        <dbReference type="Proteomes" id="UP001305414"/>
    </source>
</evidence>
<dbReference type="InterPro" id="IPR007111">
    <property type="entry name" value="NACHT_NTPase"/>
</dbReference>
<keyword evidence="2" id="KW-0040">ANK repeat</keyword>
<dbReference type="InterPro" id="IPR002110">
    <property type="entry name" value="Ankyrin_rpt"/>
</dbReference>
<dbReference type="Gene3D" id="3.40.50.300">
    <property type="entry name" value="P-loop containing nucleotide triphosphate hydrolases"/>
    <property type="match status" value="1"/>
</dbReference>
<proteinExistence type="predicted"/>
<dbReference type="PROSITE" id="PS50297">
    <property type="entry name" value="ANK_REP_REGION"/>
    <property type="match status" value="1"/>
</dbReference>
<accession>A0AAN7Z7Z7</accession>
<evidence type="ECO:0000256" key="2">
    <source>
        <dbReference type="PROSITE-ProRule" id="PRU00023"/>
    </source>
</evidence>